<evidence type="ECO:0000256" key="1">
    <source>
        <dbReference type="ARBA" id="ARBA00020475"/>
    </source>
</evidence>
<dbReference type="Proteomes" id="UP000826195">
    <property type="component" value="Unassembled WGS sequence"/>
</dbReference>
<feature type="binding site" evidence="5">
    <location>
        <position position="297"/>
    </location>
    <ligand>
        <name>a divalent metal cation</name>
        <dbReference type="ChEBI" id="CHEBI:60240"/>
        <label>1</label>
    </ligand>
</feature>
<gene>
    <name evidence="7" type="ORF">KQX54_008909</name>
</gene>
<dbReference type="PANTHER" id="PTHR10819:SF3">
    <property type="entry name" value="PHOSPHOTRIESTERASE-RELATED PROTEIN"/>
    <property type="match status" value="1"/>
</dbReference>
<accession>A0AAV7IDX6</accession>
<reference evidence="7 8" key="1">
    <citation type="journal article" date="2021" name="J. Hered.">
        <title>A chromosome-level genome assembly of the parasitoid wasp, Cotesia glomerata (Hymenoptera: Braconidae).</title>
        <authorList>
            <person name="Pinto B.J."/>
            <person name="Weis J.J."/>
            <person name="Gamble T."/>
            <person name="Ode P.J."/>
            <person name="Paul R."/>
            <person name="Zaspel J.M."/>
        </authorList>
    </citation>
    <scope>NUCLEOTIDE SEQUENCE [LARGE SCALE GENOMIC DNA]</scope>
    <source>
        <strain evidence="7">CgM1</strain>
    </source>
</reference>
<keyword evidence="2 5" id="KW-0479">Metal-binding</keyword>
<evidence type="ECO:0000256" key="3">
    <source>
        <dbReference type="ARBA" id="ARBA00022801"/>
    </source>
</evidence>
<comment type="cofactor">
    <cofactor evidence="5">
        <name>a divalent metal cation</name>
        <dbReference type="ChEBI" id="CHEBI:60240"/>
    </cofactor>
    <text evidence="5">Binds 2 divalent metal cations per subunit.</text>
</comment>
<feature type="binding site" evidence="5">
    <location>
        <position position="168"/>
    </location>
    <ligand>
        <name>a divalent metal cation</name>
        <dbReference type="ChEBI" id="CHEBI:60240"/>
        <label>2</label>
    </ligand>
</feature>
<keyword evidence="8" id="KW-1185">Reference proteome</keyword>
<feature type="binding site" evidence="5">
    <location>
        <position position="168"/>
    </location>
    <ligand>
        <name>a divalent metal cation</name>
        <dbReference type="ChEBI" id="CHEBI:60240"/>
        <label>1</label>
    </ligand>
</feature>
<sequence length="347" mass="39522">MTPAGSMQTVLGSTELSKLGRTLTHEHLALDFDKFYVPPPRELSKHFGANFDIRNLGFIRQYPYSSRYNVTFNDAETRNAIFEEIKLFKLHGGGTIVENTSHGIKRDISLMVEVSQQTGVNIIVGTGHYVEACQKDLINEEQMYNLILKELTEGCEEYPSIKAGFIGEVGSSWPITEFEKKAIRATAKVQKQLNCPVSFHPGRNSQAPFEIMRIYLEAGGDSKKAVMSHLDRTLMKKDELLEFAKLGCYTQFDLFGTECSYYQLDEKTDMPSDAQRLDRIGWIKQDRGVEQVLMSHDIHTKHRLVRFGGHGYSHIYTNVLPRMPARGFTAQEIDAITIDNPRRWLAY</sequence>
<feature type="binding site" evidence="5">
    <location>
        <position position="27"/>
    </location>
    <ligand>
        <name>a divalent metal cation</name>
        <dbReference type="ChEBI" id="CHEBI:60240"/>
        <label>1</label>
    </ligand>
</feature>
<evidence type="ECO:0000256" key="2">
    <source>
        <dbReference type="ARBA" id="ARBA00022723"/>
    </source>
</evidence>
<evidence type="ECO:0000313" key="8">
    <source>
        <dbReference type="Proteomes" id="UP000826195"/>
    </source>
</evidence>
<dbReference type="InterPro" id="IPR017947">
    <property type="entry name" value="AryldialkylPase_Zn-BS"/>
</dbReference>
<feature type="binding site" evidence="5">
    <location>
        <position position="229"/>
    </location>
    <ligand>
        <name>a divalent metal cation</name>
        <dbReference type="ChEBI" id="CHEBI:60240"/>
        <label>2</label>
    </ligand>
</feature>
<dbReference type="InterPro" id="IPR032466">
    <property type="entry name" value="Metal_Hydrolase"/>
</dbReference>
<comment type="caution">
    <text evidence="7">The sequence shown here is derived from an EMBL/GenBank/DDBJ whole genome shotgun (WGS) entry which is preliminary data.</text>
</comment>
<name>A0AAV7IDX6_COTGL</name>
<dbReference type="PROSITE" id="PS01322">
    <property type="entry name" value="PHOSPHOTRIESTERASE_1"/>
    <property type="match status" value="1"/>
</dbReference>
<evidence type="ECO:0000256" key="6">
    <source>
        <dbReference type="PROSITE-ProRule" id="PRU00679"/>
    </source>
</evidence>
<keyword evidence="3" id="KW-0378">Hydrolase</keyword>
<feature type="binding site" evidence="5">
    <location>
        <position position="25"/>
    </location>
    <ligand>
        <name>a divalent metal cation</name>
        <dbReference type="ChEBI" id="CHEBI:60240"/>
        <label>1</label>
    </ligand>
</feature>
<dbReference type="PROSITE" id="PS51347">
    <property type="entry name" value="PHOSPHOTRIESTERASE_2"/>
    <property type="match status" value="1"/>
</dbReference>
<dbReference type="EMBL" id="JAHXZJ010001864">
    <property type="protein sequence ID" value="KAH0549396.1"/>
    <property type="molecule type" value="Genomic_DNA"/>
</dbReference>
<comment type="similarity">
    <text evidence="6">Belongs to the metallo-dependent hydrolases superfamily. Phosphotriesterase family.</text>
</comment>
<protein>
    <recommendedName>
        <fullName evidence="1">Phosphotriesterase-related protein</fullName>
    </recommendedName>
    <alternativeName>
        <fullName evidence="4">Parathion hydrolase-related protein</fullName>
    </alternativeName>
</protein>
<dbReference type="AlphaFoldDB" id="A0AAV7IDX6"/>
<proteinExistence type="inferred from homology"/>
<dbReference type="PANTHER" id="PTHR10819">
    <property type="entry name" value="PHOSPHOTRIESTERASE-RELATED"/>
    <property type="match status" value="1"/>
</dbReference>
<dbReference type="Pfam" id="PF02126">
    <property type="entry name" value="PTE"/>
    <property type="match status" value="1"/>
</dbReference>
<dbReference type="Gene3D" id="3.20.20.140">
    <property type="entry name" value="Metal-dependent hydrolases"/>
    <property type="match status" value="1"/>
</dbReference>
<dbReference type="SUPFAM" id="SSF51556">
    <property type="entry name" value="Metallo-dependent hydrolases"/>
    <property type="match status" value="1"/>
</dbReference>
<dbReference type="InterPro" id="IPR001559">
    <property type="entry name" value="Phosphotriesterase"/>
</dbReference>
<dbReference type="GO" id="GO:0008270">
    <property type="term" value="F:zinc ion binding"/>
    <property type="evidence" value="ECO:0007669"/>
    <property type="project" value="InterPro"/>
</dbReference>
<organism evidence="7 8">
    <name type="scientific">Cotesia glomerata</name>
    <name type="common">Lepidopteran parasitic wasp</name>
    <name type="synonym">Apanteles glomeratus</name>
    <dbReference type="NCBI Taxonomy" id="32391"/>
    <lineage>
        <taxon>Eukaryota</taxon>
        <taxon>Metazoa</taxon>
        <taxon>Ecdysozoa</taxon>
        <taxon>Arthropoda</taxon>
        <taxon>Hexapoda</taxon>
        <taxon>Insecta</taxon>
        <taxon>Pterygota</taxon>
        <taxon>Neoptera</taxon>
        <taxon>Endopterygota</taxon>
        <taxon>Hymenoptera</taxon>
        <taxon>Apocrita</taxon>
        <taxon>Ichneumonoidea</taxon>
        <taxon>Braconidae</taxon>
        <taxon>Microgastrinae</taxon>
        <taxon>Cotesia</taxon>
    </lineage>
</organism>
<evidence type="ECO:0000313" key="7">
    <source>
        <dbReference type="EMBL" id="KAH0549396.1"/>
    </source>
</evidence>
<comment type="caution">
    <text evidence="6">Lacks conserved residue(s) required for the propagation of feature annotation.</text>
</comment>
<evidence type="ECO:0000256" key="4">
    <source>
        <dbReference type="ARBA" id="ARBA00029607"/>
    </source>
</evidence>
<evidence type="ECO:0000256" key="5">
    <source>
        <dbReference type="PIRSR" id="PIRSR601559-52"/>
    </source>
</evidence>
<dbReference type="GO" id="GO:0016788">
    <property type="term" value="F:hydrolase activity, acting on ester bonds"/>
    <property type="evidence" value="ECO:0007669"/>
    <property type="project" value="InterPro"/>
</dbReference>
<feature type="binding site" evidence="5">
    <location>
        <position position="200"/>
    </location>
    <ligand>
        <name>a divalent metal cation</name>
        <dbReference type="ChEBI" id="CHEBI:60240"/>
        <label>2</label>
    </ligand>
</feature>